<dbReference type="InParanoid" id="A0A1D3DAQ3"/>
<dbReference type="AlphaFoldDB" id="A0A1D3DAQ3"/>
<gene>
    <name evidence="4" type="ORF">cyc_06356</name>
</gene>
<dbReference type="VEuPathDB" id="ToxoDB:LOC34622535"/>
<feature type="coiled-coil region" evidence="2">
    <location>
        <begin position="74"/>
        <end position="362"/>
    </location>
</feature>
<name>A0A1D3DAQ3_9EIME</name>
<feature type="coiled-coil region" evidence="2">
    <location>
        <begin position="415"/>
        <end position="483"/>
    </location>
</feature>
<dbReference type="PANTHER" id="PTHR18870">
    <property type="entry name" value="PROTEIN TAG-278-RELATED"/>
    <property type="match status" value="1"/>
</dbReference>
<evidence type="ECO:0000256" key="2">
    <source>
        <dbReference type="SAM" id="Coils"/>
    </source>
</evidence>
<reference evidence="4 5" key="1">
    <citation type="journal article" date="2016" name="BMC Genomics">
        <title>Comparative genomics reveals Cyclospora cayetanensis possesses coccidia-like metabolism and invasion components but unique surface antigens.</title>
        <authorList>
            <person name="Liu S."/>
            <person name="Wang L."/>
            <person name="Zheng H."/>
            <person name="Xu Z."/>
            <person name="Roellig D.M."/>
            <person name="Li N."/>
            <person name="Frace M.A."/>
            <person name="Tang K."/>
            <person name="Arrowood M.J."/>
            <person name="Moss D.M."/>
            <person name="Zhang L."/>
            <person name="Feng Y."/>
            <person name="Xiao L."/>
        </authorList>
    </citation>
    <scope>NUCLEOTIDE SEQUENCE [LARGE SCALE GENOMIC DNA]</scope>
    <source>
        <strain evidence="4 5">CHN_HEN01</strain>
    </source>
</reference>
<evidence type="ECO:0000313" key="4">
    <source>
        <dbReference type="EMBL" id="OEH80518.1"/>
    </source>
</evidence>
<comment type="caution">
    <text evidence="4">The sequence shown here is derived from an EMBL/GenBank/DDBJ whole genome shotgun (WGS) entry which is preliminary data.</text>
</comment>
<protein>
    <submittedName>
        <fullName evidence="4">Uncharacterized protein</fullName>
    </submittedName>
</protein>
<keyword evidence="1 2" id="KW-0175">Coiled coil</keyword>
<accession>A0A1D3DAQ3</accession>
<dbReference type="PANTHER" id="PTHR18870:SF9">
    <property type="entry name" value="PROTEIN TAG-278-RELATED"/>
    <property type="match status" value="1"/>
</dbReference>
<proteinExistence type="predicted"/>
<dbReference type="EMBL" id="JROU02000054">
    <property type="protein sequence ID" value="OEH80518.1"/>
    <property type="molecule type" value="Genomic_DNA"/>
</dbReference>
<feature type="region of interest" description="Disordered" evidence="3">
    <location>
        <begin position="1"/>
        <end position="21"/>
    </location>
</feature>
<evidence type="ECO:0000256" key="3">
    <source>
        <dbReference type="SAM" id="MobiDB-lite"/>
    </source>
</evidence>
<evidence type="ECO:0000313" key="5">
    <source>
        <dbReference type="Proteomes" id="UP000095192"/>
    </source>
</evidence>
<organism evidence="4 5">
    <name type="scientific">Cyclospora cayetanensis</name>
    <dbReference type="NCBI Taxonomy" id="88456"/>
    <lineage>
        <taxon>Eukaryota</taxon>
        <taxon>Sar</taxon>
        <taxon>Alveolata</taxon>
        <taxon>Apicomplexa</taxon>
        <taxon>Conoidasida</taxon>
        <taxon>Coccidia</taxon>
        <taxon>Eucoccidiorida</taxon>
        <taxon>Eimeriorina</taxon>
        <taxon>Eimeriidae</taxon>
        <taxon>Cyclospora</taxon>
    </lineage>
</organism>
<dbReference type="Proteomes" id="UP000095192">
    <property type="component" value="Unassembled WGS sequence"/>
</dbReference>
<feature type="compositionally biased region" description="Basic and acidic residues" evidence="3">
    <location>
        <begin position="9"/>
        <end position="21"/>
    </location>
</feature>
<dbReference type="VEuPathDB" id="ToxoDB:cyc_06356"/>
<sequence>MLQLEEALMAEKEAKEAEELSRSRMEEAVRMADDRVEEVALSARTEAAERAVQTAESLRIGLSLETAMQLKEQLADSERKRSETSIALEKLESTREEQVREMHRLQTALHEKEAALREAEEAVAELSRSRSDMERKAHELKEASAMRLRHLQSQCSEAAARAVELERKLLEAQSTNKRDLQESWQVEQSLRAQIRDAQERATHEQKNCEHLKWELENTQKQETANKQEAVRYQEELQKQRDALNAEQEQALAAAASLAAAERASLQQGFQEAMKQAEQQMETQKQALKAELMARHSAQQLEATTEERKSLERTLECLRASQHEAIAALKAERVKHEEEMKAKEEEAQQRERAVELLMKLNQETLEVSAKACFSTYQEVQVEGYTDNNSWRSSNGFGGSVGACLQREHASALADQEKEHQAEKSLLQSRMSTIEKEMEEQQRHLDRRPSRQEDLETIDALTKALKDANESVTQREEIVRRLKLELVNSDRTYNKVFGSDPKAGLVNPLERPNIQSRARRSTGSFMASSQTALRRGSLTFFSQIPRSSSIGLPP</sequence>
<evidence type="ECO:0000256" key="1">
    <source>
        <dbReference type="ARBA" id="ARBA00023054"/>
    </source>
</evidence>
<keyword evidence="5" id="KW-1185">Reference proteome</keyword>